<name>A0A7J7LRI4_9MAGN</name>
<dbReference type="GO" id="GO:0003729">
    <property type="term" value="F:mRNA binding"/>
    <property type="evidence" value="ECO:0007669"/>
    <property type="project" value="UniProtKB-ARBA"/>
</dbReference>
<evidence type="ECO:0000256" key="3">
    <source>
        <dbReference type="PROSITE-ProRule" id="PRU00708"/>
    </source>
</evidence>
<feature type="transmembrane region" description="Helical" evidence="4">
    <location>
        <begin position="674"/>
        <end position="694"/>
    </location>
</feature>
<feature type="repeat" description="PPR" evidence="3">
    <location>
        <begin position="192"/>
        <end position="222"/>
    </location>
</feature>
<dbReference type="Gene3D" id="3.30.200.20">
    <property type="entry name" value="Phosphorylase Kinase, domain 1"/>
    <property type="match status" value="1"/>
</dbReference>
<comment type="caution">
    <text evidence="5">The sequence shown here is derived from an EMBL/GenBank/DDBJ whole genome shotgun (WGS) entry which is preliminary data.</text>
</comment>
<reference evidence="5 6" key="1">
    <citation type="journal article" date="2020" name="IScience">
        <title>Genome Sequencing of the Endangered Kingdonia uniflora (Circaeasteraceae, Ranunculales) Reveals Potential Mechanisms of Evolutionary Specialization.</title>
        <authorList>
            <person name="Sun Y."/>
            <person name="Deng T."/>
            <person name="Zhang A."/>
            <person name="Moore M.J."/>
            <person name="Landis J.B."/>
            <person name="Lin N."/>
            <person name="Zhang H."/>
            <person name="Zhang X."/>
            <person name="Huang J."/>
            <person name="Zhang X."/>
            <person name="Sun H."/>
            <person name="Wang H."/>
        </authorList>
    </citation>
    <scope>NUCLEOTIDE SEQUENCE [LARGE SCALE GENOMIC DNA]</scope>
    <source>
        <strain evidence="5">TB1705</strain>
        <tissue evidence="5">Leaf</tissue>
    </source>
</reference>
<keyword evidence="6" id="KW-1185">Reference proteome</keyword>
<dbReference type="InterPro" id="IPR011990">
    <property type="entry name" value="TPR-like_helical_dom_sf"/>
</dbReference>
<feature type="repeat" description="PPR" evidence="3">
    <location>
        <begin position="295"/>
        <end position="329"/>
    </location>
</feature>
<keyword evidence="4" id="KW-0812">Transmembrane</keyword>
<dbReference type="FunFam" id="1.25.40.10:FF:000333">
    <property type="entry name" value="Pentatricopeptide repeat-containing protein"/>
    <property type="match status" value="1"/>
</dbReference>
<dbReference type="Pfam" id="PF20431">
    <property type="entry name" value="E_motif"/>
    <property type="match status" value="1"/>
</dbReference>
<proteinExistence type="inferred from homology"/>
<evidence type="ECO:0000256" key="4">
    <source>
        <dbReference type="SAM" id="Phobius"/>
    </source>
</evidence>
<dbReference type="InterPro" id="IPR002885">
    <property type="entry name" value="PPR_rpt"/>
</dbReference>
<protein>
    <recommendedName>
        <fullName evidence="7">Chlororespiratory reduction 21</fullName>
    </recommendedName>
</protein>
<dbReference type="FunFam" id="1.25.40.10:FF:000344">
    <property type="entry name" value="Pentatricopeptide repeat-containing protein"/>
    <property type="match status" value="1"/>
</dbReference>
<dbReference type="GO" id="GO:0009451">
    <property type="term" value="P:RNA modification"/>
    <property type="evidence" value="ECO:0007669"/>
    <property type="project" value="InterPro"/>
</dbReference>
<dbReference type="OrthoDB" id="185373at2759"/>
<evidence type="ECO:0000256" key="1">
    <source>
        <dbReference type="ARBA" id="ARBA00006643"/>
    </source>
</evidence>
<dbReference type="InterPro" id="IPR046848">
    <property type="entry name" value="E_motif"/>
</dbReference>
<dbReference type="AlphaFoldDB" id="A0A7J7LRI4"/>
<dbReference type="InterPro" id="IPR046960">
    <property type="entry name" value="PPR_At4g14850-like_plant"/>
</dbReference>
<feature type="repeat" description="PPR" evidence="3">
    <location>
        <begin position="59"/>
        <end position="93"/>
    </location>
</feature>
<evidence type="ECO:0000313" key="5">
    <source>
        <dbReference type="EMBL" id="KAF6145261.1"/>
    </source>
</evidence>
<evidence type="ECO:0008006" key="7">
    <source>
        <dbReference type="Google" id="ProtNLM"/>
    </source>
</evidence>
<sequence length="811" mass="90601">MFLPLLLRNSTNFTQTNQIHAQIIVNGLRQLYTHLFTKLIHLSSLDYALSLLTQLPLITDHSYNSLIKAYTLNDSPQTSLSLYSQMLRNNVKPSNFTYPFLFKACSSLSGVKQGEMVHTHVVKLGFECDLFVSNSLIDMYCKCLCVESAHWVFNEMLERDEVSWNTIIAGYVCCGDMVMARELFDGMPIRRNVVCWTTLINGYGREGNVGEMFGLFLQMLVSEDNVGPNAATMVCLLSACSALSHVELGRWMSVFVDVNVIPLNIILSTALIDMYLKCGEVEKARRLFDGISYRNLVTWNVMITGYVQRGLLEEAIKLFYLMQESHSTKPDEITMVNVLSACAGLGALEIGRKVHIYLGKNGLDLNMILATALVDMYSKCGSIEDACIVFVKSTNKDAALCNALISGLANHGKGRGSLAVLSLMEKDGIIPNDITYNGILSACNHSGLIEEGRVQFSNMVTKYGLSPKVEHYSCMVNLLGRAGYLDEAFELVQNMVVPPDSIIWGALLNACRIHHNVDVTDKLSKAILSFQDVNIGLCILLSNLYASVGRWADVARIRRMVKERGIGKPSGCSWVEVDGAVHRFLVEDTTHVESQKIYDTNRSVANELKLEGYVSNYDFALENIDVLLVLGSVFALMDPKAWKIIALVALDANIVMLVMFLGVCFGLSTSFFFIHAFDIAGIFFIVTWLFLHFFGDGLRSILQQIVHEVREVDGIEAFALHVETQYDSNLGDSMDQADQLVEQTIETVNEYSNLREFARFPKEFCYKDLKKATKHFKRQLGSCGSGSVFKGKLDNGTWVTVKRIDRVKHGE</sequence>
<evidence type="ECO:0000313" key="6">
    <source>
        <dbReference type="Proteomes" id="UP000541444"/>
    </source>
</evidence>
<keyword evidence="4" id="KW-0472">Membrane</keyword>
<feature type="transmembrane region" description="Helical" evidence="4">
    <location>
        <begin position="644"/>
        <end position="668"/>
    </location>
</feature>
<dbReference type="Pfam" id="PF13041">
    <property type="entry name" value="PPR_2"/>
    <property type="match status" value="4"/>
</dbReference>
<feature type="repeat" description="PPR" evidence="3">
    <location>
        <begin position="129"/>
        <end position="163"/>
    </location>
</feature>
<dbReference type="NCBIfam" id="TIGR00756">
    <property type="entry name" value="PPR"/>
    <property type="match status" value="5"/>
</dbReference>
<dbReference type="Pfam" id="PF01535">
    <property type="entry name" value="PPR"/>
    <property type="match status" value="3"/>
</dbReference>
<keyword evidence="4" id="KW-1133">Transmembrane helix</keyword>
<dbReference type="Gene3D" id="1.25.40.10">
    <property type="entry name" value="Tetratricopeptide repeat domain"/>
    <property type="match status" value="4"/>
</dbReference>
<dbReference type="Pfam" id="PF12854">
    <property type="entry name" value="PPR_1"/>
    <property type="match status" value="1"/>
</dbReference>
<dbReference type="Proteomes" id="UP000541444">
    <property type="component" value="Unassembled WGS sequence"/>
</dbReference>
<keyword evidence="2" id="KW-0677">Repeat</keyword>
<gene>
    <name evidence="5" type="ORF">GIB67_041456</name>
</gene>
<dbReference type="PANTHER" id="PTHR47926:SF537">
    <property type="entry name" value="PENTACOTRIPEPTIDE-REPEAT REGION OF PRORP DOMAIN-CONTAINING PROTEIN"/>
    <property type="match status" value="1"/>
</dbReference>
<feature type="repeat" description="PPR" evidence="3">
    <location>
        <begin position="397"/>
        <end position="431"/>
    </location>
</feature>
<organism evidence="5 6">
    <name type="scientific">Kingdonia uniflora</name>
    <dbReference type="NCBI Taxonomy" id="39325"/>
    <lineage>
        <taxon>Eukaryota</taxon>
        <taxon>Viridiplantae</taxon>
        <taxon>Streptophyta</taxon>
        <taxon>Embryophyta</taxon>
        <taxon>Tracheophyta</taxon>
        <taxon>Spermatophyta</taxon>
        <taxon>Magnoliopsida</taxon>
        <taxon>Ranunculales</taxon>
        <taxon>Circaeasteraceae</taxon>
        <taxon>Kingdonia</taxon>
    </lineage>
</organism>
<dbReference type="FunFam" id="1.25.40.10:FF:000690">
    <property type="entry name" value="Pentatricopeptide repeat-containing protein"/>
    <property type="match status" value="1"/>
</dbReference>
<dbReference type="PROSITE" id="PS51375">
    <property type="entry name" value="PPR"/>
    <property type="match status" value="5"/>
</dbReference>
<dbReference type="EMBL" id="JACGCM010002082">
    <property type="protein sequence ID" value="KAF6145261.1"/>
    <property type="molecule type" value="Genomic_DNA"/>
</dbReference>
<comment type="similarity">
    <text evidence="1">Belongs to the PPR family. PCMP-H subfamily.</text>
</comment>
<evidence type="ECO:0000256" key="2">
    <source>
        <dbReference type="ARBA" id="ARBA00022737"/>
    </source>
</evidence>
<dbReference type="PANTHER" id="PTHR47926">
    <property type="entry name" value="PENTATRICOPEPTIDE REPEAT-CONTAINING PROTEIN"/>
    <property type="match status" value="1"/>
</dbReference>
<accession>A0A7J7LRI4</accession>